<protein>
    <submittedName>
        <fullName evidence="1">Uncharacterized protein</fullName>
    </submittedName>
</protein>
<evidence type="ECO:0000313" key="1">
    <source>
        <dbReference type="EMBL" id="KAJ8007656.1"/>
    </source>
</evidence>
<evidence type="ECO:0000313" key="2">
    <source>
        <dbReference type="Proteomes" id="UP001157502"/>
    </source>
</evidence>
<reference evidence="1" key="1">
    <citation type="submission" date="2021-05" db="EMBL/GenBank/DDBJ databases">
        <authorList>
            <person name="Pan Q."/>
            <person name="Jouanno E."/>
            <person name="Zahm M."/>
            <person name="Klopp C."/>
            <person name="Cabau C."/>
            <person name="Louis A."/>
            <person name="Berthelot C."/>
            <person name="Parey E."/>
            <person name="Roest Crollius H."/>
            <person name="Montfort J."/>
            <person name="Robinson-Rechavi M."/>
            <person name="Bouchez O."/>
            <person name="Lampietro C."/>
            <person name="Lopez Roques C."/>
            <person name="Donnadieu C."/>
            <person name="Postlethwait J."/>
            <person name="Bobe J."/>
            <person name="Dillon D."/>
            <person name="Chandos A."/>
            <person name="von Hippel F."/>
            <person name="Guiguen Y."/>
        </authorList>
    </citation>
    <scope>NUCLEOTIDE SEQUENCE</scope>
    <source>
        <strain evidence="1">YG-Jan2019</strain>
    </source>
</reference>
<gene>
    <name evidence="1" type="ORF">DPEC_G00096430</name>
</gene>
<proteinExistence type="predicted"/>
<dbReference type="Proteomes" id="UP001157502">
    <property type="component" value="Chromosome 8"/>
</dbReference>
<name>A0ACC2GVZ0_DALPE</name>
<dbReference type="EMBL" id="CM055735">
    <property type="protein sequence ID" value="KAJ8007656.1"/>
    <property type="molecule type" value="Genomic_DNA"/>
</dbReference>
<sequence length="161" mass="18358">MFALRRKAVVKNKPAISQMVHRWPALFTESQVCYEFSRVVGKSLQETFFDELDRFSPRLMDVFRKKKGLTGQLLTELIRQTKTTEPTAIRCLCLRGLPVILADDSSAFFKTCSVDFVVVCVAPISTLNTRSIRYPDRRRTVLGRLTTKPADIFLLKESGIP</sequence>
<organism evidence="1 2">
    <name type="scientific">Dallia pectoralis</name>
    <name type="common">Alaska blackfish</name>
    <dbReference type="NCBI Taxonomy" id="75939"/>
    <lineage>
        <taxon>Eukaryota</taxon>
        <taxon>Metazoa</taxon>
        <taxon>Chordata</taxon>
        <taxon>Craniata</taxon>
        <taxon>Vertebrata</taxon>
        <taxon>Euteleostomi</taxon>
        <taxon>Actinopterygii</taxon>
        <taxon>Neopterygii</taxon>
        <taxon>Teleostei</taxon>
        <taxon>Protacanthopterygii</taxon>
        <taxon>Esociformes</taxon>
        <taxon>Umbridae</taxon>
        <taxon>Dallia</taxon>
    </lineage>
</organism>
<accession>A0ACC2GVZ0</accession>
<comment type="caution">
    <text evidence="1">The sequence shown here is derived from an EMBL/GenBank/DDBJ whole genome shotgun (WGS) entry which is preliminary data.</text>
</comment>
<keyword evidence="2" id="KW-1185">Reference proteome</keyword>